<dbReference type="AlphaFoldDB" id="A0AAV8VB25"/>
<dbReference type="Proteomes" id="UP001159042">
    <property type="component" value="Unassembled WGS sequence"/>
</dbReference>
<name>A0AAV8VB25_9CUCU</name>
<evidence type="ECO:0000313" key="1">
    <source>
        <dbReference type="EMBL" id="KAJ8911455.1"/>
    </source>
</evidence>
<evidence type="ECO:0000313" key="2">
    <source>
        <dbReference type="Proteomes" id="UP001159042"/>
    </source>
</evidence>
<sequence>MGRSCVVCKNIGSLEDKRSLHRLSDLTISAQLEFHEGVPHNDTGKHFHRTSLLIKAFNHKFRLDLELNTSLQVQSFKINNII</sequence>
<dbReference type="EMBL" id="JANEYG010000189">
    <property type="protein sequence ID" value="KAJ8911455.1"/>
    <property type="molecule type" value="Genomic_DNA"/>
</dbReference>
<protein>
    <submittedName>
        <fullName evidence="1">Uncharacterized protein</fullName>
    </submittedName>
</protein>
<keyword evidence="2" id="KW-1185">Reference proteome</keyword>
<comment type="caution">
    <text evidence="1">The sequence shown here is derived from an EMBL/GenBank/DDBJ whole genome shotgun (WGS) entry which is preliminary data.</text>
</comment>
<reference evidence="1 2" key="1">
    <citation type="journal article" date="2023" name="Insect Mol. Biol.">
        <title>Genome sequencing provides insights into the evolution of gene families encoding plant cell wall-degrading enzymes in longhorned beetles.</title>
        <authorList>
            <person name="Shin N.R."/>
            <person name="Okamura Y."/>
            <person name="Kirsch R."/>
            <person name="Pauchet Y."/>
        </authorList>
    </citation>
    <scope>NUCLEOTIDE SEQUENCE [LARGE SCALE GENOMIC DNA]</scope>
    <source>
        <strain evidence="1">EAD_L_NR</strain>
    </source>
</reference>
<organism evidence="1 2">
    <name type="scientific">Exocentrus adspersus</name>
    <dbReference type="NCBI Taxonomy" id="1586481"/>
    <lineage>
        <taxon>Eukaryota</taxon>
        <taxon>Metazoa</taxon>
        <taxon>Ecdysozoa</taxon>
        <taxon>Arthropoda</taxon>
        <taxon>Hexapoda</taxon>
        <taxon>Insecta</taxon>
        <taxon>Pterygota</taxon>
        <taxon>Neoptera</taxon>
        <taxon>Endopterygota</taxon>
        <taxon>Coleoptera</taxon>
        <taxon>Polyphaga</taxon>
        <taxon>Cucujiformia</taxon>
        <taxon>Chrysomeloidea</taxon>
        <taxon>Cerambycidae</taxon>
        <taxon>Lamiinae</taxon>
        <taxon>Acanthocinini</taxon>
        <taxon>Exocentrus</taxon>
    </lineage>
</organism>
<gene>
    <name evidence="1" type="ORF">NQ315_013817</name>
</gene>
<accession>A0AAV8VB25</accession>
<proteinExistence type="predicted"/>